<dbReference type="EMBL" id="SMFT01000005">
    <property type="protein sequence ID" value="TCJ95976.1"/>
    <property type="molecule type" value="Genomic_DNA"/>
</dbReference>
<evidence type="ECO:0000313" key="1">
    <source>
        <dbReference type="EMBL" id="TCJ95976.1"/>
    </source>
</evidence>
<organism evidence="1 2">
    <name type="scientific">Volucribacter psittacicida</name>
    <dbReference type="NCBI Taxonomy" id="203482"/>
    <lineage>
        <taxon>Bacteria</taxon>
        <taxon>Pseudomonadati</taxon>
        <taxon>Pseudomonadota</taxon>
        <taxon>Gammaproteobacteria</taxon>
        <taxon>Pasteurellales</taxon>
        <taxon>Pasteurellaceae</taxon>
        <taxon>Volucribacter</taxon>
    </lineage>
</organism>
<comment type="caution">
    <text evidence="1">The sequence shown here is derived from an EMBL/GenBank/DDBJ whole genome shotgun (WGS) entry which is preliminary data.</text>
</comment>
<protein>
    <submittedName>
        <fullName evidence="1">Uncharacterized protein</fullName>
    </submittedName>
</protein>
<sequence>MLKLRTHHEMLTEFALRIVKTGEETMSNDTYTFEGVTYKLAFTPIRFTGRRSHLQDKLVSFYLLTNHSTTPDFYALKSEFPR</sequence>
<proteinExistence type="predicted"/>
<dbReference type="Proteomes" id="UP000294702">
    <property type="component" value="Unassembled WGS sequence"/>
</dbReference>
<keyword evidence="2" id="KW-1185">Reference proteome</keyword>
<dbReference type="RefSeq" id="WP_132691963.1">
    <property type="nucleotide sequence ID" value="NZ_SMFT01000005.1"/>
</dbReference>
<reference evidence="1 2" key="1">
    <citation type="submission" date="2019-03" db="EMBL/GenBank/DDBJ databases">
        <title>Genomic Encyclopedia of Type Strains, Phase IV (KMG-IV): sequencing the most valuable type-strain genomes for metagenomic binning, comparative biology and taxonomic classification.</title>
        <authorList>
            <person name="Goeker M."/>
        </authorList>
    </citation>
    <scope>NUCLEOTIDE SEQUENCE [LARGE SCALE GENOMIC DNA]</scope>
    <source>
        <strain evidence="1 2">DSM 15534</strain>
    </source>
</reference>
<evidence type="ECO:0000313" key="2">
    <source>
        <dbReference type="Proteomes" id="UP000294702"/>
    </source>
</evidence>
<gene>
    <name evidence="1" type="ORF">EV694_1980</name>
</gene>
<dbReference type="AlphaFoldDB" id="A0A4R1FLR0"/>
<accession>A0A4R1FLR0</accession>
<name>A0A4R1FLR0_9PAST</name>